<keyword evidence="7 8" id="KW-0472">Membrane</keyword>
<comment type="similarity">
    <text evidence="2 8">Belongs to the 4-toluene sulfonate uptake permease (TSUP) (TC 2.A.102) family.</text>
</comment>
<keyword evidence="3" id="KW-0813">Transport</keyword>
<protein>
    <recommendedName>
        <fullName evidence="8">Probable membrane transporter protein</fullName>
    </recommendedName>
</protein>
<evidence type="ECO:0000313" key="10">
    <source>
        <dbReference type="Proteomes" id="UP000255334"/>
    </source>
</evidence>
<keyword evidence="5 8" id="KW-0812">Transmembrane</keyword>
<evidence type="ECO:0000256" key="4">
    <source>
        <dbReference type="ARBA" id="ARBA00022475"/>
    </source>
</evidence>
<dbReference type="RefSeq" id="WP_115478400.1">
    <property type="nucleotide sequence ID" value="NZ_QRBF01000004.1"/>
</dbReference>
<evidence type="ECO:0000256" key="6">
    <source>
        <dbReference type="ARBA" id="ARBA00022989"/>
    </source>
</evidence>
<keyword evidence="6 8" id="KW-1133">Transmembrane helix</keyword>
<evidence type="ECO:0000256" key="7">
    <source>
        <dbReference type="ARBA" id="ARBA00023136"/>
    </source>
</evidence>
<dbReference type="GO" id="GO:0005886">
    <property type="term" value="C:plasma membrane"/>
    <property type="evidence" value="ECO:0007669"/>
    <property type="project" value="UniProtKB-SubCell"/>
</dbReference>
<keyword evidence="10" id="KW-1185">Reference proteome</keyword>
<feature type="transmembrane region" description="Helical" evidence="8">
    <location>
        <begin position="204"/>
        <end position="225"/>
    </location>
</feature>
<feature type="transmembrane region" description="Helical" evidence="8">
    <location>
        <begin position="78"/>
        <end position="96"/>
    </location>
</feature>
<evidence type="ECO:0000313" key="9">
    <source>
        <dbReference type="EMBL" id="RDS83360.1"/>
    </source>
</evidence>
<name>A0A370X519_9GAMM</name>
<comment type="caution">
    <text evidence="9">The sequence shown here is derived from an EMBL/GenBank/DDBJ whole genome shotgun (WGS) entry which is preliminary data.</text>
</comment>
<evidence type="ECO:0000256" key="8">
    <source>
        <dbReference type="RuleBase" id="RU363041"/>
    </source>
</evidence>
<feature type="transmembrane region" description="Helical" evidence="8">
    <location>
        <begin position="142"/>
        <end position="169"/>
    </location>
</feature>
<gene>
    <name evidence="9" type="ORF">DWU99_12525</name>
</gene>
<proteinExistence type="inferred from homology"/>
<feature type="transmembrane region" description="Helical" evidence="8">
    <location>
        <begin position="105"/>
        <end position="122"/>
    </location>
</feature>
<dbReference type="Pfam" id="PF01925">
    <property type="entry name" value="TauE"/>
    <property type="match status" value="1"/>
</dbReference>
<organism evidence="9 10">
    <name type="scientific">Dyella psychrodurans</name>
    <dbReference type="NCBI Taxonomy" id="1927960"/>
    <lineage>
        <taxon>Bacteria</taxon>
        <taxon>Pseudomonadati</taxon>
        <taxon>Pseudomonadota</taxon>
        <taxon>Gammaproteobacteria</taxon>
        <taxon>Lysobacterales</taxon>
        <taxon>Rhodanobacteraceae</taxon>
        <taxon>Dyella</taxon>
    </lineage>
</organism>
<evidence type="ECO:0000256" key="3">
    <source>
        <dbReference type="ARBA" id="ARBA00022448"/>
    </source>
</evidence>
<reference evidence="9 10" key="1">
    <citation type="submission" date="2018-07" db="EMBL/GenBank/DDBJ databases">
        <title>Dyella monticola sp. nov. and Dyella psychrodurans sp. nov. isolated from monsoon evergreen broad-leaved forest soil of Dinghu Mountain, China.</title>
        <authorList>
            <person name="Gao Z."/>
            <person name="Qiu L."/>
        </authorList>
    </citation>
    <scope>NUCLEOTIDE SEQUENCE [LARGE SCALE GENOMIC DNA]</scope>
    <source>
        <strain evidence="9 10">4MSK11</strain>
    </source>
</reference>
<evidence type="ECO:0000256" key="2">
    <source>
        <dbReference type="ARBA" id="ARBA00009142"/>
    </source>
</evidence>
<dbReference type="InterPro" id="IPR002781">
    <property type="entry name" value="TM_pro_TauE-like"/>
</dbReference>
<dbReference type="PANTHER" id="PTHR30269:SF0">
    <property type="entry name" value="MEMBRANE TRANSPORTER PROTEIN YFCA-RELATED"/>
    <property type="match status" value="1"/>
</dbReference>
<accession>A0A370X519</accession>
<keyword evidence="4 8" id="KW-1003">Cell membrane</keyword>
<sequence>MHPTWSWLVLILASFAAGVQNALAGGGSFLTFPALLFAGLDPRAANIASTIALFPGQVTTGLAGRAHVAGAEGLSFRMLLWISLVGGALGAVLLLVTPVSVFTRLVPYLVLFATVVFAWGSFFRKPPDNGAKAALGKHAAMVVQFCIAIYGGYFGGGIGILMLAALTAAGLSVRIAGATKNVLAAVMNASAVVIFLVQARVLPWPLIACVAVPAIVGGQIGAQLLHRVNEKALRIAIVCIGIALTVGLFVTT</sequence>
<dbReference type="PANTHER" id="PTHR30269">
    <property type="entry name" value="TRANSMEMBRANE PROTEIN YFCA"/>
    <property type="match status" value="1"/>
</dbReference>
<dbReference type="AlphaFoldDB" id="A0A370X519"/>
<dbReference type="Proteomes" id="UP000255334">
    <property type="component" value="Unassembled WGS sequence"/>
</dbReference>
<evidence type="ECO:0000256" key="1">
    <source>
        <dbReference type="ARBA" id="ARBA00004651"/>
    </source>
</evidence>
<feature type="transmembrane region" description="Helical" evidence="8">
    <location>
        <begin position="181"/>
        <end position="198"/>
    </location>
</feature>
<feature type="transmembrane region" description="Helical" evidence="8">
    <location>
        <begin position="232"/>
        <end position="250"/>
    </location>
</feature>
<dbReference type="InterPro" id="IPR052017">
    <property type="entry name" value="TSUP"/>
</dbReference>
<dbReference type="EMBL" id="QRBF01000004">
    <property type="protein sequence ID" value="RDS83360.1"/>
    <property type="molecule type" value="Genomic_DNA"/>
</dbReference>
<evidence type="ECO:0000256" key="5">
    <source>
        <dbReference type="ARBA" id="ARBA00022692"/>
    </source>
</evidence>
<comment type="subcellular location">
    <subcellularLocation>
        <location evidence="1 8">Cell membrane</location>
        <topology evidence="1 8">Multi-pass membrane protein</topology>
    </subcellularLocation>
</comment>
<dbReference type="OrthoDB" id="9807082at2"/>